<dbReference type="FunFam" id="3.20.20.70:FF:000037">
    <property type="entry name" value="Tryptophan synthase alpha chain"/>
    <property type="match status" value="1"/>
</dbReference>
<keyword evidence="5 9" id="KW-0822">Tryptophan biosynthesis</keyword>
<dbReference type="SUPFAM" id="SSF51366">
    <property type="entry name" value="Ribulose-phoshate binding barrel"/>
    <property type="match status" value="1"/>
</dbReference>
<accession>A0A2T0HUE9</accession>
<evidence type="ECO:0000256" key="2">
    <source>
        <dbReference type="ARBA" id="ARBA00004733"/>
    </source>
</evidence>
<evidence type="ECO:0000313" key="11">
    <source>
        <dbReference type="EMBL" id="PRW86573.1"/>
    </source>
</evidence>
<comment type="catalytic activity">
    <reaction evidence="8 9">
        <text>(1S,2R)-1-C-(indol-3-yl)glycerol 3-phosphate + L-serine = D-glyceraldehyde 3-phosphate + L-tryptophan + H2O</text>
        <dbReference type="Rhea" id="RHEA:10532"/>
        <dbReference type="ChEBI" id="CHEBI:15377"/>
        <dbReference type="ChEBI" id="CHEBI:33384"/>
        <dbReference type="ChEBI" id="CHEBI:57912"/>
        <dbReference type="ChEBI" id="CHEBI:58866"/>
        <dbReference type="ChEBI" id="CHEBI:59776"/>
        <dbReference type="EC" id="4.2.1.20"/>
    </reaction>
</comment>
<evidence type="ECO:0000256" key="9">
    <source>
        <dbReference type="HAMAP-Rule" id="MF_00131"/>
    </source>
</evidence>
<dbReference type="EC" id="4.2.1.20" evidence="9"/>
<dbReference type="NCBIfam" id="TIGR00262">
    <property type="entry name" value="trpA"/>
    <property type="match status" value="1"/>
</dbReference>
<evidence type="ECO:0000256" key="6">
    <source>
        <dbReference type="ARBA" id="ARBA00023141"/>
    </source>
</evidence>
<evidence type="ECO:0000256" key="4">
    <source>
        <dbReference type="ARBA" id="ARBA00022605"/>
    </source>
</evidence>
<evidence type="ECO:0000256" key="5">
    <source>
        <dbReference type="ARBA" id="ARBA00022822"/>
    </source>
</evidence>
<evidence type="ECO:0000256" key="10">
    <source>
        <dbReference type="RuleBase" id="RU003662"/>
    </source>
</evidence>
<dbReference type="GO" id="GO:0005829">
    <property type="term" value="C:cytosol"/>
    <property type="evidence" value="ECO:0007669"/>
    <property type="project" value="TreeGrafter"/>
</dbReference>
<feature type="active site" description="Proton acceptor" evidence="9">
    <location>
        <position position="49"/>
    </location>
</feature>
<dbReference type="HAMAP" id="MF_00131">
    <property type="entry name" value="Trp_synth_alpha"/>
    <property type="match status" value="1"/>
</dbReference>
<dbReference type="InterPro" id="IPR002028">
    <property type="entry name" value="Trp_synthase_suA"/>
</dbReference>
<evidence type="ECO:0000256" key="8">
    <source>
        <dbReference type="ARBA" id="ARBA00049047"/>
    </source>
</evidence>
<protein>
    <recommendedName>
        <fullName evidence="9">Tryptophan synthase alpha chain</fullName>
        <ecNumber evidence="9">4.2.1.20</ecNumber>
    </recommendedName>
</protein>
<dbReference type="AlphaFoldDB" id="A0A2T0HUE9"/>
<dbReference type="CDD" id="cd04724">
    <property type="entry name" value="Tryptophan_synthase_alpha"/>
    <property type="match status" value="1"/>
</dbReference>
<dbReference type="PANTHER" id="PTHR43406">
    <property type="entry name" value="TRYPTOPHAN SYNTHASE, ALPHA CHAIN"/>
    <property type="match status" value="1"/>
</dbReference>
<proteinExistence type="inferred from homology"/>
<comment type="pathway">
    <text evidence="2 9">Amino-acid biosynthesis; L-tryptophan biosynthesis; L-tryptophan from chorismate: step 5/5.</text>
</comment>
<name>A0A2T0HUE9_PSEFL</name>
<comment type="caution">
    <text evidence="11">The sequence shown here is derived from an EMBL/GenBank/DDBJ whole genome shotgun (WGS) entry which is preliminary data.</text>
</comment>
<evidence type="ECO:0000313" key="12">
    <source>
        <dbReference type="Proteomes" id="UP000239731"/>
    </source>
</evidence>
<keyword evidence="7 9" id="KW-0456">Lyase</keyword>
<comment type="similarity">
    <text evidence="9 10">Belongs to the TrpA family.</text>
</comment>
<dbReference type="InterPro" id="IPR018204">
    <property type="entry name" value="Trp_synthase_alpha_AS"/>
</dbReference>
<dbReference type="UniPathway" id="UPA00035">
    <property type="reaction ID" value="UER00044"/>
</dbReference>
<organism evidence="11 12">
    <name type="scientific">Pseudomonas fluorescens</name>
    <dbReference type="NCBI Taxonomy" id="294"/>
    <lineage>
        <taxon>Bacteria</taxon>
        <taxon>Pseudomonadati</taxon>
        <taxon>Pseudomonadota</taxon>
        <taxon>Gammaproteobacteria</taxon>
        <taxon>Pseudomonadales</taxon>
        <taxon>Pseudomonadaceae</taxon>
        <taxon>Pseudomonas</taxon>
    </lineage>
</organism>
<dbReference type="InterPro" id="IPR011060">
    <property type="entry name" value="RibuloseP-bd_barrel"/>
</dbReference>
<dbReference type="GO" id="GO:0004834">
    <property type="term" value="F:tryptophan synthase activity"/>
    <property type="evidence" value="ECO:0007669"/>
    <property type="project" value="UniProtKB-UniRule"/>
</dbReference>
<gene>
    <name evidence="9" type="primary">trpA</name>
    <name evidence="11" type="ORF">C7A10_24625</name>
</gene>
<evidence type="ECO:0000256" key="1">
    <source>
        <dbReference type="ARBA" id="ARBA00003365"/>
    </source>
</evidence>
<comment type="subunit">
    <text evidence="3 9">Tetramer of two alpha and two beta chains.</text>
</comment>
<dbReference type="Gene3D" id="3.20.20.70">
    <property type="entry name" value="Aldolase class I"/>
    <property type="match status" value="1"/>
</dbReference>
<dbReference type="PROSITE" id="PS00167">
    <property type="entry name" value="TRP_SYNTHASE_ALPHA"/>
    <property type="match status" value="1"/>
</dbReference>
<dbReference type="EMBL" id="PVUH01000020">
    <property type="protein sequence ID" value="PRW86573.1"/>
    <property type="molecule type" value="Genomic_DNA"/>
</dbReference>
<keyword evidence="6 9" id="KW-0057">Aromatic amino acid biosynthesis</keyword>
<dbReference type="Proteomes" id="UP000239731">
    <property type="component" value="Unassembled WGS sequence"/>
</dbReference>
<dbReference type="RefSeq" id="WP_060766610.1">
    <property type="nucleotide sequence ID" value="NZ_NPKB01000028.1"/>
</dbReference>
<feature type="active site" description="Proton acceptor" evidence="9">
    <location>
        <position position="60"/>
    </location>
</feature>
<sequence length="266" mass="28498">MNPIDRSFAGLALQGRKALMPYLTVGYPARDSLPGLMAAAVEGGADIVEVGIPFSDPVADGPVIQATSQRAIENGMTLTLALQQIADLPRDDHTPPIVVMTYTNLLMSHGYARFAAQARAAGVSGLIVPDMPVEASDELRAQLEPAGIHMIFMVTPNLSDARLQRIAAQAKGFLYLVSVLGTTGERSEMADISAFIARVRQHSTLPLAVGFGVGTPEQARHLWEQVEGVIIGSALARRLYDVDQAPIEAQRYLASFTDRVRNHAGA</sequence>
<dbReference type="Pfam" id="PF00290">
    <property type="entry name" value="Trp_syntA"/>
    <property type="match status" value="1"/>
</dbReference>
<keyword evidence="4 9" id="KW-0028">Amino-acid biosynthesis</keyword>
<comment type="function">
    <text evidence="1 9">The alpha subunit is responsible for the aldol cleavage of indoleglycerol phosphate to indole and glyceraldehyde 3-phosphate.</text>
</comment>
<dbReference type="InterPro" id="IPR013785">
    <property type="entry name" value="Aldolase_TIM"/>
</dbReference>
<dbReference type="PANTHER" id="PTHR43406:SF1">
    <property type="entry name" value="TRYPTOPHAN SYNTHASE ALPHA CHAIN, CHLOROPLASTIC"/>
    <property type="match status" value="1"/>
</dbReference>
<evidence type="ECO:0000256" key="7">
    <source>
        <dbReference type="ARBA" id="ARBA00023239"/>
    </source>
</evidence>
<evidence type="ECO:0000256" key="3">
    <source>
        <dbReference type="ARBA" id="ARBA00011270"/>
    </source>
</evidence>
<reference evidence="11 12" key="1">
    <citation type="submission" date="2018-03" db="EMBL/GenBank/DDBJ databases">
        <title>Blue discolouration in mozzarella cheese caused by Pseudomonas fluorescens.</title>
        <authorList>
            <person name="Chiesa F."/>
            <person name="Dalmasso A."/>
            <person name="Lomonaco S."/>
        </authorList>
    </citation>
    <scope>NUCLEOTIDE SEQUENCE [LARGE SCALE GENOMIC DNA]</scope>
    <source>
        <strain evidence="11 12">11293</strain>
    </source>
</reference>